<proteinExistence type="predicted"/>
<evidence type="ECO:0000259" key="3">
    <source>
        <dbReference type="Pfam" id="PF00534"/>
    </source>
</evidence>
<sequence length="573" mass="62602">MSWAKAITFAPQVAVRHLRTEPARAPLLALRVLPAPIRRVTRGMLLRAGPVPAAYGLWDLGRRDDALRTAAEAGASANPRRLRRLAAFAVAVERPEAAESLLARLPEGDARRRYLEGRLAAKDGRLRDALDTAASSGLAPARRLHRDLAGRIDALTWVPEGRPGRTAEPVPGRVLHIVTNALPTTNAGYTVRTHRIASAQRAAGLDPHVLTRLGFPVAQGAADPRPRIEVDGVPYHRLLPWRLPSTARGAIEANVDAASRLVERLRPAVLHAASNHVNAQIALALRERHGVPVVYEVRGFLEESWLSRDPRRDAGRDFYRLSRDLETACMRAADLVVTLGETMRAEIVARGVPAGQVVVIPNGVDEEFLEPLPDGAALRAELGIGPDERVAGTTTSFYGYEGLDTLLEAGAELRRRGRPVRLLLVGDGPERPALMQRAAALGLGDAALFPGRVPADQVRRYHAVLDAFVVPRRDERVCRLVTPLKPLEAMAGGVPVVASDLPALREIVEPGVTGQLTFPNNPDQLSEVLEKLLYSPSSQQMHHAARDWVRRERTWRTGMGRLHEAYRSLDVPC</sequence>
<feature type="domain" description="Glycosyltransferase subfamily 4-like N-terminal" evidence="4">
    <location>
        <begin position="188"/>
        <end position="363"/>
    </location>
</feature>
<evidence type="ECO:0000313" key="6">
    <source>
        <dbReference type="Proteomes" id="UP000487268"/>
    </source>
</evidence>
<dbReference type="EC" id="2.4.1.250" evidence="5"/>
<name>A0A7K0BTB5_9ACTN</name>
<dbReference type="Pfam" id="PF00534">
    <property type="entry name" value="Glycos_transf_1"/>
    <property type="match status" value="1"/>
</dbReference>
<reference evidence="5 6" key="1">
    <citation type="submission" date="2019-10" db="EMBL/GenBank/DDBJ databases">
        <title>Actinomadura rubteroloni sp. nov. and Actinomadura macrotermitis sp. nov., isolated from the gut of fungus growing-termite Macrotermes natalensis.</title>
        <authorList>
            <person name="Benndorf R."/>
            <person name="Martin K."/>
            <person name="Kuefner M."/>
            <person name="De Beer W."/>
            <person name="Kaster A.-K."/>
            <person name="Vollmers J."/>
            <person name="Poulsen M."/>
            <person name="Beemelmanns C."/>
        </authorList>
    </citation>
    <scope>NUCLEOTIDE SEQUENCE [LARGE SCALE GENOMIC DNA]</scope>
    <source>
        <strain evidence="5 6">RB68</strain>
    </source>
</reference>
<comment type="caution">
    <text evidence="5">The sequence shown here is derived from an EMBL/GenBank/DDBJ whole genome shotgun (WGS) entry which is preliminary data.</text>
</comment>
<dbReference type="InterPro" id="IPR050194">
    <property type="entry name" value="Glycosyltransferase_grp1"/>
</dbReference>
<feature type="domain" description="Glycosyl transferase family 1" evidence="3">
    <location>
        <begin position="378"/>
        <end position="546"/>
    </location>
</feature>
<evidence type="ECO:0000256" key="1">
    <source>
        <dbReference type="ARBA" id="ARBA00022676"/>
    </source>
</evidence>
<dbReference type="PANTHER" id="PTHR45947">
    <property type="entry name" value="SULFOQUINOVOSYL TRANSFERASE SQD2"/>
    <property type="match status" value="1"/>
</dbReference>
<protein>
    <submittedName>
        <fullName evidence="5">D-inositol-3-phosphate glycosyltransferase</fullName>
        <ecNumber evidence="5">2.4.1.250</ecNumber>
    </submittedName>
</protein>
<dbReference type="Pfam" id="PF13579">
    <property type="entry name" value="Glyco_trans_4_4"/>
    <property type="match status" value="1"/>
</dbReference>
<dbReference type="EMBL" id="WEGH01000002">
    <property type="protein sequence ID" value="MQY04438.1"/>
    <property type="molecule type" value="Genomic_DNA"/>
</dbReference>
<dbReference type="InterPro" id="IPR001296">
    <property type="entry name" value="Glyco_trans_1"/>
</dbReference>
<dbReference type="RefSeq" id="WP_194293289.1">
    <property type="nucleotide sequence ID" value="NZ_WEGH01000002.1"/>
</dbReference>
<evidence type="ECO:0000256" key="2">
    <source>
        <dbReference type="ARBA" id="ARBA00022679"/>
    </source>
</evidence>
<dbReference type="PANTHER" id="PTHR45947:SF3">
    <property type="entry name" value="SULFOQUINOVOSYL TRANSFERASE SQD2"/>
    <property type="match status" value="1"/>
</dbReference>
<accession>A0A7K0BTB5</accession>
<dbReference type="GO" id="GO:0102710">
    <property type="term" value="F:D-inositol-3-phosphate glycosyltransferase activity"/>
    <property type="evidence" value="ECO:0007669"/>
    <property type="project" value="UniProtKB-EC"/>
</dbReference>
<dbReference type="SUPFAM" id="SSF53756">
    <property type="entry name" value="UDP-Glycosyltransferase/glycogen phosphorylase"/>
    <property type="match status" value="1"/>
</dbReference>
<dbReference type="GO" id="GO:1901137">
    <property type="term" value="P:carbohydrate derivative biosynthetic process"/>
    <property type="evidence" value="ECO:0007669"/>
    <property type="project" value="UniProtKB-ARBA"/>
</dbReference>
<dbReference type="InterPro" id="IPR028098">
    <property type="entry name" value="Glyco_trans_4-like_N"/>
</dbReference>
<evidence type="ECO:0000259" key="4">
    <source>
        <dbReference type="Pfam" id="PF13579"/>
    </source>
</evidence>
<keyword evidence="1 5" id="KW-0328">Glycosyltransferase</keyword>
<keyword evidence="2 5" id="KW-0808">Transferase</keyword>
<organism evidence="5 6">
    <name type="scientific">Actinomadura macrotermitis</name>
    <dbReference type="NCBI Taxonomy" id="2585200"/>
    <lineage>
        <taxon>Bacteria</taxon>
        <taxon>Bacillati</taxon>
        <taxon>Actinomycetota</taxon>
        <taxon>Actinomycetes</taxon>
        <taxon>Streptosporangiales</taxon>
        <taxon>Thermomonosporaceae</taxon>
        <taxon>Actinomadura</taxon>
    </lineage>
</organism>
<gene>
    <name evidence="5" type="primary">mshA_8</name>
    <name evidence="5" type="ORF">ACRB68_24920</name>
</gene>
<dbReference type="Gene3D" id="3.40.50.2000">
    <property type="entry name" value="Glycogen Phosphorylase B"/>
    <property type="match status" value="2"/>
</dbReference>
<dbReference type="AlphaFoldDB" id="A0A7K0BTB5"/>
<dbReference type="CDD" id="cd03794">
    <property type="entry name" value="GT4_WbuB-like"/>
    <property type="match status" value="1"/>
</dbReference>
<keyword evidence="6" id="KW-1185">Reference proteome</keyword>
<dbReference type="Proteomes" id="UP000487268">
    <property type="component" value="Unassembled WGS sequence"/>
</dbReference>
<evidence type="ECO:0000313" key="5">
    <source>
        <dbReference type="EMBL" id="MQY04438.1"/>
    </source>
</evidence>